<dbReference type="Pfam" id="PF03610">
    <property type="entry name" value="EIIA-man"/>
    <property type="match status" value="1"/>
</dbReference>
<dbReference type="PROSITE" id="PS51096">
    <property type="entry name" value="PTS_EIIA_TYPE_4"/>
    <property type="match status" value="1"/>
</dbReference>
<feature type="domain" description="PTS EIIA type-4" evidence="8">
    <location>
        <begin position="2"/>
        <end position="125"/>
    </location>
</feature>
<dbReference type="PANTHER" id="PTHR33799">
    <property type="entry name" value="PTS PERMEASE-RELATED-RELATED"/>
    <property type="match status" value="1"/>
</dbReference>
<organism evidence="9 10">
    <name type="scientific">Acidihalobacter aeolianus</name>
    <dbReference type="NCBI Taxonomy" id="2792603"/>
    <lineage>
        <taxon>Bacteria</taxon>
        <taxon>Pseudomonadati</taxon>
        <taxon>Pseudomonadota</taxon>
        <taxon>Gammaproteobacteria</taxon>
        <taxon>Chromatiales</taxon>
        <taxon>Ectothiorhodospiraceae</taxon>
        <taxon>Acidihalobacter</taxon>
    </lineage>
</organism>
<evidence type="ECO:0000256" key="7">
    <source>
        <dbReference type="ARBA" id="ARBA00022777"/>
    </source>
</evidence>
<dbReference type="EMBL" id="CP017448">
    <property type="protein sequence ID" value="AOV17954.1"/>
    <property type="molecule type" value="Genomic_DNA"/>
</dbReference>
<evidence type="ECO:0000256" key="3">
    <source>
        <dbReference type="ARBA" id="ARBA00022490"/>
    </source>
</evidence>
<dbReference type="GO" id="GO:0009401">
    <property type="term" value="P:phosphoenolpyruvate-dependent sugar phosphotransferase system"/>
    <property type="evidence" value="ECO:0007669"/>
    <property type="project" value="UniProtKB-KW"/>
</dbReference>
<dbReference type="GO" id="GO:0016301">
    <property type="term" value="F:kinase activity"/>
    <property type="evidence" value="ECO:0007669"/>
    <property type="project" value="UniProtKB-KW"/>
</dbReference>
<evidence type="ECO:0000256" key="1">
    <source>
        <dbReference type="ARBA" id="ARBA00004496"/>
    </source>
</evidence>
<keyword evidence="4" id="KW-0762">Sugar transport</keyword>
<name>A0A1D8KAH2_9GAMM</name>
<dbReference type="Proteomes" id="UP000095342">
    <property type="component" value="Chromosome"/>
</dbReference>
<keyword evidence="2" id="KW-0813">Transport</keyword>
<evidence type="ECO:0000256" key="5">
    <source>
        <dbReference type="ARBA" id="ARBA00022679"/>
    </source>
</evidence>
<dbReference type="Gene3D" id="3.40.50.510">
    <property type="entry name" value="Phosphotransferase system, mannose-type IIA component"/>
    <property type="match status" value="1"/>
</dbReference>
<dbReference type="InterPro" id="IPR051471">
    <property type="entry name" value="Bacterial_PTS_sugar_comp"/>
</dbReference>
<dbReference type="InterPro" id="IPR004701">
    <property type="entry name" value="PTS_EIIA_man-typ"/>
</dbReference>
<dbReference type="GO" id="GO:0005737">
    <property type="term" value="C:cytoplasm"/>
    <property type="evidence" value="ECO:0007669"/>
    <property type="project" value="UniProtKB-SubCell"/>
</dbReference>
<evidence type="ECO:0000259" key="8">
    <source>
        <dbReference type="PROSITE" id="PS51096"/>
    </source>
</evidence>
<evidence type="ECO:0000256" key="4">
    <source>
        <dbReference type="ARBA" id="ARBA00022597"/>
    </source>
</evidence>
<dbReference type="KEGG" id="aaeo:BJI67_13585"/>
<evidence type="ECO:0000313" key="10">
    <source>
        <dbReference type="Proteomes" id="UP000095342"/>
    </source>
</evidence>
<dbReference type="InterPro" id="IPR033887">
    <property type="entry name" value="PTS_IIA_man"/>
</dbReference>
<evidence type="ECO:0000313" key="9">
    <source>
        <dbReference type="EMBL" id="AOV17954.1"/>
    </source>
</evidence>
<dbReference type="CDD" id="cd00006">
    <property type="entry name" value="PTS_IIA_man"/>
    <property type="match status" value="1"/>
</dbReference>
<evidence type="ECO:0000256" key="6">
    <source>
        <dbReference type="ARBA" id="ARBA00022683"/>
    </source>
</evidence>
<protein>
    <submittedName>
        <fullName evidence="9">PTS fructose transporter subunit IIA</fullName>
    </submittedName>
</protein>
<dbReference type="PANTHER" id="PTHR33799:SF1">
    <property type="entry name" value="PTS SYSTEM MANNOSE-SPECIFIC EIIAB COMPONENT-RELATED"/>
    <property type="match status" value="1"/>
</dbReference>
<sequence length="132" mass="14219">MSVGILLITHNRLGADLMETARSMLREPPLEVAVLAVSPAADPDDLLQRARTLCDRLDAGSGVLVLTDMFGSTPSNVACRLCDDKHQIRILAGLNLPMLIRILNYPTLELDALKEKALSGGHDGVLNCQDMG</sequence>
<keyword evidence="7" id="KW-0418">Kinase</keyword>
<gene>
    <name evidence="9" type="ORF">BJI67_13585</name>
</gene>
<accession>A0A1D8KAH2</accession>
<keyword evidence="6" id="KW-0598">Phosphotransferase system</keyword>
<proteinExistence type="predicted"/>
<dbReference type="GO" id="GO:0016020">
    <property type="term" value="C:membrane"/>
    <property type="evidence" value="ECO:0007669"/>
    <property type="project" value="InterPro"/>
</dbReference>
<keyword evidence="10" id="KW-1185">Reference proteome</keyword>
<dbReference type="AlphaFoldDB" id="A0A1D8KAH2"/>
<keyword evidence="3" id="KW-0963">Cytoplasm</keyword>
<dbReference type="SUPFAM" id="SSF53062">
    <property type="entry name" value="PTS system fructose IIA component-like"/>
    <property type="match status" value="1"/>
</dbReference>
<comment type="subcellular location">
    <subcellularLocation>
        <location evidence="1">Cytoplasm</location>
    </subcellularLocation>
</comment>
<keyword evidence="5" id="KW-0808">Transferase</keyword>
<evidence type="ECO:0000256" key="2">
    <source>
        <dbReference type="ARBA" id="ARBA00022448"/>
    </source>
</evidence>
<dbReference type="InterPro" id="IPR036662">
    <property type="entry name" value="PTS_EIIA_man-typ_sf"/>
</dbReference>
<reference evidence="9 10" key="1">
    <citation type="submission" date="2016-09" db="EMBL/GenBank/DDBJ databases">
        <title>Acidihalobacter prosperus V6 (DSM14174).</title>
        <authorList>
            <person name="Khaleque H.N."/>
            <person name="Ramsay J.P."/>
            <person name="Murphy R.J.T."/>
            <person name="Kaksonen A.H."/>
            <person name="Boxall N.J."/>
            <person name="Watkin E.L.J."/>
        </authorList>
    </citation>
    <scope>NUCLEOTIDE SEQUENCE [LARGE SCALE GENOMIC DNA]</scope>
    <source>
        <strain evidence="9 10">V6</strain>
    </source>
</reference>